<proteinExistence type="inferred from homology"/>
<comment type="caution">
    <text evidence="3">The sequence shown here is derived from an EMBL/GenBank/DDBJ whole genome shotgun (WGS) entry which is preliminary data.</text>
</comment>
<dbReference type="InterPro" id="IPR003767">
    <property type="entry name" value="Malate/L-lactate_DH-like"/>
</dbReference>
<protein>
    <submittedName>
        <fullName evidence="3">Ldh family oxidoreductase</fullName>
    </submittedName>
</protein>
<dbReference type="Gene3D" id="1.10.1530.10">
    <property type="match status" value="1"/>
</dbReference>
<comment type="similarity">
    <text evidence="1">Belongs to the LDH2/MDH2 oxidoreductase family.</text>
</comment>
<dbReference type="PANTHER" id="PTHR11091">
    <property type="entry name" value="OXIDOREDUCTASE-RELATED"/>
    <property type="match status" value="1"/>
</dbReference>
<dbReference type="InterPro" id="IPR043144">
    <property type="entry name" value="Mal/L-sulf/L-lact_DH-like_ah"/>
</dbReference>
<dbReference type="Gene3D" id="3.30.1370.60">
    <property type="entry name" value="Hypothetical oxidoreductase yiak, domain 2"/>
    <property type="match status" value="1"/>
</dbReference>
<dbReference type="Pfam" id="PF02615">
    <property type="entry name" value="Ldh_2"/>
    <property type="match status" value="1"/>
</dbReference>
<dbReference type="EMBL" id="JBHSCN010000005">
    <property type="protein sequence ID" value="MFC4243175.1"/>
    <property type="molecule type" value="Genomic_DNA"/>
</dbReference>
<evidence type="ECO:0000256" key="2">
    <source>
        <dbReference type="ARBA" id="ARBA00023002"/>
    </source>
</evidence>
<accession>A0ABV8Q469</accession>
<organism evidence="3 4">
    <name type="scientific">Gryllotalpicola reticulitermitis</name>
    <dbReference type="NCBI Taxonomy" id="1184153"/>
    <lineage>
        <taxon>Bacteria</taxon>
        <taxon>Bacillati</taxon>
        <taxon>Actinomycetota</taxon>
        <taxon>Actinomycetes</taxon>
        <taxon>Micrococcales</taxon>
        <taxon>Microbacteriaceae</taxon>
        <taxon>Gryllotalpicola</taxon>
    </lineage>
</organism>
<keyword evidence="2" id="KW-0560">Oxidoreductase</keyword>
<dbReference type="InterPro" id="IPR043143">
    <property type="entry name" value="Mal/L-sulf/L-lact_DH-like_NADP"/>
</dbReference>
<name>A0ABV8Q469_9MICO</name>
<dbReference type="SUPFAM" id="SSF89733">
    <property type="entry name" value="L-sulfolactate dehydrogenase-like"/>
    <property type="match status" value="1"/>
</dbReference>
<sequence length="349" mass="35967">MARANNVSVSEVVIDAAQLRTIVVETLVGNGATPADAEKQARILIEGDLRDQHSHGVRRLPVLVERLRRGLIVSAEEPTAEWRSDAVAVIDGHRGFGPVAAGVAISSITEKAETTGIALAAVHNSNHVGMLAPYVEDIAATGQIGIAFTTSEALVHPWGGTRAMVGTNPIGIAVPTDDEPLVVDLSTAAVSMGKVLDFAAAGRELPLGWAVDASGDATTDASAAAAGAISPFGGPKGYALGIALEVLVATLTGTALGTDVRGTLDTEEVATKGDVFLAISPRAIGGAAVLPGLAAYLASVRDSGRMPGDVSIPGDRARATRRARLEGGIPLFPGLWDRVRELHREVRVD</sequence>
<reference evidence="4" key="1">
    <citation type="journal article" date="2019" name="Int. J. Syst. Evol. Microbiol.">
        <title>The Global Catalogue of Microorganisms (GCM) 10K type strain sequencing project: providing services to taxonomists for standard genome sequencing and annotation.</title>
        <authorList>
            <consortium name="The Broad Institute Genomics Platform"/>
            <consortium name="The Broad Institute Genome Sequencing Center for Infectious Disease"/>
            <person name="Wu L."/>
            <person name="Ma J."/>
        </authorList>
    </citation>
    <scope>NUCLEOTIDE SEQUENCE [LARGE SCALE GENOMIC DNA]</scope>
    <source>
        <strain evidence="4">CGMCC 1.10363</strain>
    </source>
</reference>
<dbReference type="RefSeq" id="WP_390228178.1">
    <property type="nucleotide sequence ID" value="NZ_JBHSCN010000005.1"/>
</dbReference>
<dbReference type="Proteomes" id="UP001595900">
    <property type="component" value="Unassembled WGS sequence"/>
</dbReference>
<gene>
    <name evidence="3" type="ORF">ACFOYW_07300</name>
</gene>
<evidence type="ECO:0000313" key="4">
    <source>
        <dbReference type="Proteomes" id="UP001595900"/>
    </source>
</evidence>
<dbReference type="InterPro" id="IPR036111">
    <property type="entry name" value="Mal/L-sulfo/L-lacto_DH-like_sf"/>
</dbReference>
<dbReference type="PANTHER" id="PTHR11091:SF0">
    <property type="entry name" value="MALATE DEHYDROGENASE"/>
    <property type="match status" value="1"/>
</dbReference>
<evidence type="ECO:0000313" key="3">
    <source>
        <dbReference type="EMBL" id="MFC4243175.1"/>
    </source>
</evidence>
<keyword evidence="4" id="KW-1185">Reference proteome</keyword>
<evidence type="ECO:0000256" key="1">
    <source>
        <dbReference type="ARBA" id="ARBA00006056"/>
    </source>
</evidence>